<evidence type="ECO:0000256" key="2">
    <source>
        <dbReference type="ARBA" id="ARBA00022475"/>
    </source>
</evidence>
<keyword evidence="4 6" id="KW-1133">Transmembrane helix</keyword>
<evidence type="ECO:0000313" key="8">
    <source>
        <dbReference type="Proteomes" id="UP001304300"/>
    </source>
</evidence>
<dbReference type="GO" id="GO:0015081">
    <property type="term" value="F:sodium ion transmembrane transporter activity"/>
    <property type="evidence" value="ECO:0007669"/>
    <property type="project" value="InterPro"/>
</dbReference>
<evidence type="ECO:0000256" key="1">
    <source>
        <dbReference type="ARBA" id="ARBA00004236"/>
    </source>
</evidence>
<evidence type="ECO:0000256" key="5">
    <source>
        <dbReference type="ARBA" id="ARBA00023136"/>
    </source>
</evidence>
<accession>A0AAQ3L6H1</accession>
<organism evidence="7 8">
    <name type="scientific">Rubellicoccus peritrichatus</name>
    <dbReference type="NCBI Taxonomy" id="3080537"/>
    <lineage>
        <taxon>Bacteria</taxon>
        <taxon>Pseudomonadati</taxon>
        <taxon>Verrucomicrobiota</taxon>
        <taxon>Opitutia</taxon>
        <taxon>Puniceicoccales</taxon>
        <taxon>Cerasicoccaceae</taxon>
        <taxon>Rubellicoccus</taxon>
    </lineage>
</organism>
<keyword evidence="8" id="KW-1185">Reference proteome</keyword>
<sequence length="143" mass="15481">MSYIGNIASVDTVTNTESPELFGIVVIGFLFVMVVLALIAAVTAIFGAFFVKKAAADLVKVSRNLEKTAESTKSIAETNSQMIAARDDKETAEVEDPEVAAVISAAVYTMLKDRPHRIVSIRPGGPGWAQEGRRQIFSSHRVR</sequence>
<dbReference type="Proteomes" id="UP001304300">
    <property type="component" value="Chromosome"/>
</dbReference>
<dbReference type="AlphaFoldDB" id="A0AAQ3L6H1"/>
<dbReference type="InterPro" id="IPR005899">
    <property type="entry name" value="Na_pump_deCOase"/>
</dbReference>
<keyword evidence="2" id="KW-1003">Cell membrane</keyword>
<keyword evidence="5 6" id="KW-0472">Membrane</keyword>
<evidence type="ECO:0000256" key="4">
    <source>
        <dbReference type="ARBA" id="ARBA00022989"/>
    </source>
</evidence>
<dbReference type="GO" id="GO:0005886">
    <property type="term" value="C:plasma membrane"/>
    <property type="evidence" value="ECO:0007669"/>
    <property type="project" value="UniProtKB-SubCell"/>
</dbReference>
<evidence type="ECO:0000313" key="7">
    <source>
        <dbReference type="EMBL" id="WOO40205.1"/>
    </source>
</evidence>
<comment type="subcellular location">
    <subcellularLocation>
        <location evidence="1">Cell membrane</location>
    </subcellularLocation>
</comment>
<dbReference type="KEGG" id="puo:RZN69_16410"/>
<evidence type="ECO:0000256" key="3">
    <source>
        <dbReference type="ARBA" id="ARBA00022692"/>
    </source>
</evidence>
<feature type="transmembrane region" description="Helical" evidence="6">
    <location>
        <begin position="21"/>
        <end position="51"/>
    </location>
</feature>
<evidence type="ECO:0000256" key="6">
    <source>
        <dbReference type="SAM" id="Phobius"/>
    </source>
</evidence>
<protein>
    <submittedName>
        <fullName evidence="7">OadG family protein</fullName>
    </submittedName>
</protein>
<dbReference type="EMBL" id="CP136920">
    <property type="protein sequence ID" value="WOO40205.1"/>
    <property type="molecule type" value="Genomic_DNA"/>
</dbReference>
<reference evidence="7 8" key="1">
    <citation type="submission" date="2023-10" db="EMBL/GenBank/DDBJ databases">
        <title>Rubellicoccus peritrichatus gen. nov., sp. nov., isolated from an algae of coral reef tank.</title>
        <authorList>
            <person name="Luo J."/>
        </authorList>
    </citation>
    <scope>NUCLEOTIDE SEQUENCE [LARGE SCALE GENOMIC DNA]</scope>
    <source>
        <strain evidence="7 8">CR14</strain>
    </source>
</reference>
<dbReference type="GO" id="GO:0036376">
    <property type="term" value="P:sodium ion export across plasma membrane"/>
    <property type="evidence" value="ECO:0007669"/>
    <property type="project" value="InterPro"/>
</dbReference>
<gene>
    <name evidence="7" type="ORF">RZN69_16410</name>
</gene>
<dbReference type="RefSeq" id="WP_317832353.1">
    <property type="nucleotide sequence ID" value="NZ_CP136920.1"/>
</dbReference>
<proteinExistence type="predicted"/>
<dbReference type="Pfam" id="PF04277">
    <property type="entry name" value="OAD_gamma"/>
    <property type="match status" value="1"/>
</dbReference>
<keyword evidence="3 6" id="KW-0812">Transmembrane</keyword>
<name>A0AAQ3L6H1_9BACT</name>